<dbReference type="Pfam" id="PF00378">
    <property type="entry name" value="ECH_1"/>
    <property type="match status" value="1"/>
</dbReference>
<dbReference type="Proteomes" id="UP000030147">
    <property type="component" value="Unassembled WGS sequence"/>
</dbReference>
<evidence type="ECO:0000313" key="5">
    <source>
        <dbReference type="Proteomes" id="UP000030147"/>
    </source>
</evidence>
<evidence type="ECO:0000256" key="1">
    <source>
        <dbReference type="ARBA" id="ARBA00005254"/>
    </source>
</evidence>
<dbReference type="OrthoDB" id="9775794at2"/>
<comment type="similarity">
    <text evidence="1 3">Belongs to the enoyl-CoA hydratase/isomerase family.</text>
</comment>
<dbReference type="FunFam" id="3.90.226.10:FF:000009">
    <property type="entry name" value="Carnitinyl-CoA dehydratase"/>
    <property type="match status" value="1"/>
</dbReference>
<gene>
    <name evidence="4" type="ORF">N782_17645</name>
</gene>
<keyword evidence="5" id="KW-1185">Reference proteome</keyword>
<organism evidence="4 5">
    <name type="scientific">Pontibacillus yanchengensis Y32</name>
    <dbReference type="NCBI Taxonomy" id="1385514"/>
    <lineage>
        <taxon>Bacteria</taxon>
        <taxon>Bacillati</taxon>
        <taxon>Bacillota</taxon>
        <taxon>Bacilli</taxon>
        <taxon>Bacillales</taxon>
        <taxon>Bacillaceae</taxon>
        <taxon>Pontibacillus</taxon>
    </lineage>
</organism>
<dbReference type="GO" id="GO:0004300">
    <property type="term" value="F:enoyl-CoA hydratase activity"/>
    <property type="evidence" value="ECO:0007669"/>
    <property type="project" value="UniProtKB-EC"/>
</dbReference>
<dbReference type="Gene3D" id="1.10.12.10">
    <property type="entry name" value="Lyase 2-enoyl-coa Hydratase, Chain A, domain 2"/>
    <property type="match status" value="1"/>
</dbReference>
<evidence type="ECO:0000313" key="4">
    <source>
        <dbReference type="EMBL" id="KGP71659.1"/>
    </source>
</evidence>
<dbReference type="AlphaFoldDB" id="A0A0A2T801"/>
<dbReference type="GO" id="GO:0006635">
    <property type="term" value="P:fatty acid beta-oxidation"/>
    <property type="evidence" value="ECO:0007669"/>
    <property type="project" value="TreeGrafter"/>
</dbReference>
<name>A0A0A2T801_9BACI</name>
<dbReference type="InterPro" id="IPR001753">
    <property type="entry name" value="Enoyl-CoA_hydra/iso"/>
</dbReference>
<dbReference type="FunFam" id="1.10.12.10:FF:000001">
    <property type="entry name" value="Probable enoyl-CoA hydratase, mitochondrial"/>
    <property type="match status" value="1"/>
</dbReference>
<dbReference type="InterPro" id="IPR014748">
    <property type="entry name" value="Enoyl-CoA_hydra_C"/>
</dbReference>
<evidence type="ECO:0000256" key="2">
    <source>
        <dbReference type="ARBA" id="ARBA00023239"/>
    </source>
</evidence>
<dbReference type="STRING" id="1385514.N782_17645"/>
<dbReference type="EC" id="4.2.1.17" evidence="4"/>
<dbReference type="SUPFAM" id="SSF52096">
    <property type="entry name" value="ClpP/crotonase"/>
    <property type="match status" value="1"/>
</dbReference>
<keyword evidence="2 4" id="KW-0456">Lyase</keyword>
<dbReference type="InterPro" id="IPR029045">
    <property type="entry name" value="ClpP/crotonase-like_dom_sf"/>
</dbReference>
<evidence type="ECO:0000256" key="3">
    <source>
        <dbReference type="RuleBase" id="RU003707"/>
    </source>
</evidence>
<reference evidence="4 5" key="1">
    <citation type="journal article" date="2015" name="Stand. Genomic Sci.">
        <title>High quality draft genome sequence of the moderately halophilic bacterium Pontibacillus yanchengensis Y32(T) and comparison among Pontibacillus genomes.</title>
        <authorList>
            <person name="Huang J."/>
            <person name="Qiao Z.X."/>
            <person name="Tang J.W."/>
            <person name="Wang G."/>
        </authorList>
    </citation>
    <scope>NUCLEOTIDE SEQUENCE [LARGE SCALE GENOMIC DNA]</scope>
    <source>
        <strain evidence="4 5">Y32</strain>
    </source>
</reference>
<dbReference type="CDD" id="cd06558">
    <property type="entry name" value="crotonase-like"/>
    <property type="match status" value="1"/>
</dbReference>
<dbReference type="Gene3D" id="3.90.226.10">
    <property type="entry name" value="2-enoyl-CoA Hydratase, Chain A, domain 1"/>
    <property type="match status" value="1"/>
</dbReference>
<proteinExistence type="inferred from homology"/>
<dbReference type="InterPro" id="IPR018376">
    <property type="entry name" value="Enoyl-CoA_hyd/isom_CS"/>
</dbReference>
<dbReference type="PANTHER" id="PTHR11941:SF54">
    <property type="entry name" value="ENOYL-COA HYDRATASE, MITOCHONDRIAL"/>
    <property type="match status" value="1"/>
</dbReference>
<sequence length="260" mass="28054">MTNAVTLEMSGSHIAIITLNRPEAANSFSHQLMDDLEAVIHEVKQNDAIRCVIITGSGEKAFCAGADLKERSTMTQQQVVQTVHRIGEVVNKVESLPCPVIAGINGAAFGGGLELALSCDIRYASETSKMGLTEVSLGIIPGAGGTQRLPRLIGLGKAKELIFSAKRIDANEALSLGLVEQVVPQQTLIEHAIQQAERIAANAPIALKQAKQAIQQGYQVDLQSGLSFEWMCYQTTIPTNDRLEGLKAFKEKRTPDYKGE</sequence>
<dbReference type="eggNOG" id="COG1024">
    <property type="taxonomic scope" value="Bacteria"/>
</dbReference>
<protein>
    <submittedName>
        <fullName evidence="4">Enoyl-CoA hydratase</fullName>
        <ecNumber evidence="4">4.2.1.17</ecNumber>
    </submittedName>
</protein>
<comment type="caution">
    <text evidence="4">The sequence shown here is derived from an EMBL/GenBank/DDBJ whole genome shotgun (WGS) entry which is preliminary data.</text>
</comment>
<dbReference type="NCBIfam" id="NF005802">
    <property type="entry name" value="PRK07657.1"/>
    <property type="match status" value="1"/>
</dbReference>
<accession>A0A0A2T801</accession>
<dbReference type="PROSITE" id="PS00166">
    <property type="entry name" value="ENOYL_COA_HYDRATASE"/>
    <property type="match status" value="1"/>
</dbReference>
<dbReference type="EMBL" id="AVBF01000053">
    <property type="protein sequence ID" value="KGP71659.1"/>
    <property type="molecule type" value="Genomic_DNA"/>
</dbReference>
<dbReference type="RefSeq" id="WP_036822252.1">
    <property type="nucleotide sequence ID" value="NZ_AVBF01000053.1"/>
</dbReference>
<dbReference type="PANTHER" id="PTHR11941">
    <property type="entry name" value="ENOYL-COA HYDRATASE-RELATED"/>
    <property type="match status" value="1"/>
</dbReference>